<protein>
    <submittedName>
        <fullName evidence="5">Maestro heat-like repeat family member 5</fullName>
    </submittedName>
</protein>
<dbReference type="InterPro" id="IPR016024">
    <property type="entry name" value="ARM-type_fold"/>
</dbReference>
<dbReference type="Ensembl" id="ENSCLAT00000011565.1">
    <property type="protein sequence ID" value="ENSCLAP00000011428.1"/>
    <property type="gene ID" value="ENSCLAG00000007880.1"/>
</dbReference>
<evidence type="ECO:0000259" key="3">
    <source>
        <dbReference type="Pfam" id="PF23210"/>
    </source>
</evidence>
<dbReference type="GeneTree" id="ENSGT00940000163743"/>
<dbReference type="PANTHER" id="PTHR23120:SF3">
    <property type="entry name" value="MAESTRO HEAT-LIKE REPEAT FAMILY MEMBER 4"/>
    <property type="match status" value="1"/>
</dbReference>
<dbReference type="Gene3D" id="1.25.10.10">
    <property type="entry name" value="Leucine-rich Repeat Variant"/>
    <property type="match status" value="1"/>
</dbReference>
<dbReference type="Proteomes" id="UP000694398">
    <property type="component" value="Unassembled WGS sequence"/>
</dbReference>
<evidence type="ECO:0000313" key="5">
    <source>
        <dbReference type="Ensembl" id="ENSCLAP00000011428.1"/>
    </source>
</evidence>
<dbReference type="OMA" id="LLYTQEY"/>
<dbReference type="InterPro" id="IPR048465">
    <property type="entry name" value="Maestro-like_HEAT"/>
</dbReference>
<reference evidence="5" key="2">
    <citation type="submission" date="2025-09" db="UniProtKB">
        <authorList>
            <consortium name="Ensembl"/>
        </authorList>
    </citation>
    <scope>IDENTIFICATION</scope>
</reference>
<dbReference type="GO" id="GO:0005794">
    <property type="term" value="C:Golgi apparatus"/>
    <property type="evidence" value="ECO:0007669"/>
    <property type="project" value="Ensembl"/>
</dbReference>
<dbReference type="InterPro" id="IPR045206">
    <property type="entry name" value="Maestro_heat-like_prot"/>
</dbReference>
<dbReference type="Pfam" id="PF21047">
    <property type="entry name" value="HEAT_Maestro"/>
    <property type="match status" value="1"/>
</dbReference>
<dbReference type="InterPro" id="IPR011989">
    <property type="entry name" value="ARM-like"/>
</dbReference>
<dbReference type="Pfam" id="PF23210">
    <property type="entry name" value="HEAT_Maestro_2"/>
    <property type="match status" value="1"/>
</dbReference>
<dbReference type="PANTHER" id="PTHR23120">
    <property type="entry name" value="MAESTRO-RELATED HEAT DOMAIN-CONTAINING"/>
    <property type="match status" value="1"/>
</dbReference>
<dbReference type="InterPro" id="IPR055408">
    <property type="entry name" value="HEAT_MROH2B-like"/>
</dbReference>
<dbReference type="SUPFAM" id="SSF48371">
    <property type="entry name" value="ARM repeat"/>
    <property type="match status" value="2"/>
</dbReference>
<dbReference type="AlphaFoldDB" id="A0A8C2V8U3"/>
<keyword evidence="6" id="KW-1185">Reference proteome</keyword>
<evidence type="ECO:0000259" key="2">
    <source>
        <dbReference type="Pfam" id="PF21047"/>
    </source>
</evidence>
<feature type="domain" description="Maestro/Maestro-like HEAT-repeats" evidence="4">
    <location>
        <begin position="853"/>
        <end position="1111"/>
    </location>
</feature>
<accession>A0A8C2V8U3</accession>
<organism evidence="5 6">
    <name type="scientific">Chinchilla lanigera</name>
    <name type="common">Long-tailed chinchilla</name>
    <name type="synonym">Chinchilla villidera</name>
    <dbReference type="NCBI Taxonomy" id="34839"/>
    <lineage>
        <taxon>Eukaryota</taxon>
        <taxon>Metazoa</taxon>
        <taxon>Chordata</taxon>
        <taxon>Craniata</taxon>
        <taxon>Vertebrata</taxon>
        <taxon>Euteleostomi</taxon>
        <taxon>Mammalia</taxon>
        <taxon>Eutheria</taxon>
        <taxon>Euarchontoglires</taxon>
        <taxon>Glires</taxon>
        <taxon>Rodentia</taxon>
        <taxon>Hystricomorpha</taxon>
        <taxon>Chinchillidae</taxon>
        <taxon>Chinchilla</taxon>
    </lineage>
</organism>
<keyword evidence="1" id="KW-0677">Repeat</keyword>
<proteinExistence type="predicted"/>
<name>A0A8C2V8U3_CHILA</name>
<sequence>MLPLCSEPSADCRDLGLLGDVRECYSDPSVLERQLASRIRAMSTAQQGQALNIICRYLEGHTQQPPSGSQDLHIIGTLELPPGRAGRLEGVRAPVATPYQQPPGQQRVVDTDISVQKLLESLCLAPERATDKTLLFRLFGLILCECTDAVLVKKYLTSLLELSHQDFSQREDIALAVGLASTTHLEEVWALLEHLGNTWFLRWRNLCPEGQHPDANLHWKWVSSTVLLCYGQMAAHAKERILPWVDSITSWMVHYFSCSRSDTVLKVSFLSAAVLLTKVLRQDYGAQRYRFTQIPEIIQCLLWILQEEPNCLVTLSRQKIMLVIIGLSNLRPSLPPWVKSRVIKVCLRSVYALPPTEKLPSCLPSLDPFSSVDVMSIYNKTVQALDLLLQNFFAENPRMDEVCFLLQHMEHWLQSDNSHERRRAVQSILLLLQCVVDTLKSTEEAMPSVLGHQLGLLTLLWWDTDAETQSLAHQCVYLLLQLSVQQKGELQRPGRGRELPHQVGESCTNFESCTGTMVCLRQSKVKCFKVRTSGKGEAELKHLVKAFDKVLSEDQHTQLVLMLLHGLSSHSLLQCHLASKLLLMIFEGRSIKPEQVAEVLQGLFQEVPSFHFKKTQQTMTRVMIALGTQYTSEVAEVLLSLCHPSEKQILTLWISLASNSKLARNVMTLLYMKLKLHPSLEIIQSTHQALGTIYELLYMQEYRAIVRKAFAGILLGLLTQLYYLLELGMVEGFLDYQEDILDSKPLGPCRTCLEALKGLFWTTRYWEVFAHIKLLRGWELFGHLETYTEGVTVLARAMALYGCEVKAVLGQAIVSMRSAEEQDNIVAILIISEFLNSPEVPKYVSQRTMKKLLSLGLKSPNWLVRAMSLKGFSSILMNPKKVALLHGMLRDLVYSFLQPQPQDPLGLIVILGDILHRLGLQGVGAISVQIAQHLLQLFEHKKVKVRGSAILLFGDVIYSGGGKFQQTLKNLAFQALVPLLLHLADSCQEVVMRTKFTFFRCAILLKWEFRKELFSKLAWGQGLSAEYDIFVFMVESNFGRHHQFFMQALTYLVSPYRNLKLAAMKFIGGMLQDYFLDLCFYLKKSDIITLKKYFDALQEDPDVICRRFYLSFSEDIMDLSQSVA</sequence>
<evidence type="ECO:0000259" key="4">
    <source>
        <dbReference type="Pfam" id="PF23227"/>
    </source>
</evidence>
<reference evidence="5" key="1">
    <citation type="submission" date="2025-08" db="UniProtKB">
        <authorList>
            <consortium name="Ensembl"/>
        </authorList>
    </citation>
    <scope>IDENTIFICATION</scope>
</reference>
<feature type="domain" description="MROH2B-like HEAT-repeats" evidence="3">
    <location>
        <begin position="128"/>
        <end position="392"/>
    </location>
</feature>
<gene>
    <name evidence="5" type="primary">LOC102018360</name>
</gene>
<evidence type="ECO:0000313" key="6">
    <source>
        <dbReference type="Proteomes" id="UP000694398"/>
    </source>
</evidence>
<dbReference type="InterPro" id="IPR055406">
    <property type="entry name" value="HEAT_Maestro"/>
</dbReference>
<evidence type="ECO:0000256" key="1">
    <source>
        <dbReference type="ARBA" id="ARBA00022737"/>
    </source>
</evidence>
<dbReference type="Pfam" id="PF23227">
    <property type="entry name" value="HEAT_MROH2B_C"/>
    <property type="match status" value="1"/>
</dbReference>
<feature type="domain" description="Maestro-like HEAT-repeats" evidence="2">
    <location>
        <begin position="419"/>
        <end position="667"/>
    </location>
</feature>